<reference evidence="2 3" key="1">
    <citation type="journal article" date="2016" name="Sci. Rep.">
        <title>The genome sequence of the outbreeding globe artichoke constructed de novo incorporating a phase-aware low-pass sequencing strategy of F1 progeny.</title>
        <authorList>
            <person name="Scaglione D."/>
            <person name="Reyes-Chin-Wo S."/>
            <person name="Acquadro A."/>
            <person name="Froenicke L."/>
            <person name="Portis E."/>
            <person name="Beitel C."/>
            <person name="Tirone M."/>
            <person name="Mauro R."/>
            <person name="Lo Monaco A."/>
            <person name="Mauromicale G."/>
            <person name="Faccioli P."/>
            <person name="Cattivelli L."/>
            <person name="Rieseberg L."/>
            <person name="Michelmore R."/>
            <person name="Lanteri S."/>
        </authorList>
    </citation>
    <scope>NUCLEOTIDE SEQUENCE [LARGE SCALE GENOMIC DNA]</scope>
    <source>
        <strain evidence="2">2C</strain>
    </source>
</reference>
<keyword evidence="1" id="KW-0812">Transmembrane</keyword>
<name>A0A103YHC7_CYNCS</name>
<evidence type="ECO:0000313" key="2">
    <source>
        <dbReference type="EMBL" id="KVI09098.1"/>
    </source>
</evidence>
<evidence type="ECO:0000256" key="1">
    <source>
        <dbReference type="SAM" id="Phobius"/>
    </source>
</evidence>
<feature type="transmembrane region" description="Helical" evidence="1">
    <location>
        <begin position="57"/>
        <end position="81"/>
    </location>
</feature>
<dbReference type="AlphaFoldDB" id="A0A103YHC7"/>
<sequence length="124" mass="14290">MVVGLEDLTTIKEKRDVDEEGKSKMRNPMWFRNTAGRNKDMNCKRSKLNSKYMKAEFLLQMVKSVRISVVGILLFMVLYFARKVPTKCLSLPKGHLSSSIWVTGRSTPSSRVQRSPMFVSIFRI</sequence>
<evidence type="ECO:0000313" key="3">
    <source>
        <dbReference type="Proteomes" id="UP000243975"/>
    </source>
</evidence>
<keyword evidence="3" id="KW-1185">Reference proteome</keyword>
<keyword evidence="1" id="KW-0472">Membrane</keyword>
<keyword evidence="1" id="KW-1133">Transmembrane helix</keyword>
<dbReference type="Proteomes" id="UP000243975">
    <property type="component" value="Unassembled WGS sequence"/>
</dbReference>
<proteinExistence type="predicted"/>
<dbReference type="EMBL" id="LEKV01001070">
    <property type="protein sequence ID" value="KVI09098.1"/>
    <property type="molecule type" value="Genomic_DNA"/>
</dbReference>
<organism evidence="2 3">
    <name type="scientific">Cynara cardunculus var. scolymus</name>
    <name type="common">Globe artichoke</name>
    <name type="synonym">Cynara scolymus</name>
    <dbReference type="NCBI Taxonomy" id="59895"/>
    <lineage>
        <taxon>Eukaryota</taxon>
        <taxon>Viridiplantae</taxon>
        <taxon>Streptophyta</taxon>
        <taxon>Embryophyta</taxon>
        <taxon>Tracheophyta</taxon>
        <taxon>Spermatophyta</taxon>
        <taxon>Magnoliopsida</taxon>
        <taxon>eudicotyledons</taxon>
        <taxon>Gunneridae</taxon>
        <taxon>Pentapetalae</taxon>
        <taxon>asterids</taxon>
        <taxon>campanulids</taxon>
        <taxon>Asterales</taxon>
        <taxon>Asteraceae</taxon>
        <taxon>Carduoideae</taxon>
        <taxon>Cardueae</taxon>
        <taxon>Carduinae</taxon>
        <taxon>Cynara</taxon>
    </lineage>
</organism>
<gene>
    <name evidence="2" type="ORF">Ccrd_012489</name>
</gene>
<comment type="caution">
    <text evidence="2">The sequence shown here is derived from an EMBL/GenBank/DDBJ whole genome shotgun (WGS) entry which is preliminary data.</text>
</comment>
<protein>
    <recommendedName>
        <fullName evidence="4">Transmembrane protein</fullName>
    </recommendedName>
</protein>
<dbReference type="Gramene" id="KVI09098">
    <property type="protein sequence ID" value="KVI09098"/>
    <property type="gene ID" value="Ccrd_012489"/>
</dbReference>
<evidence type="ECO:0008006" key="4">
    <source>
        <dbReference type="Google" id="ProtNLM"/>
    </source>
</evidence>
<accession>A0A103YHC7</accession>